<keyword evidence="2" id="KW-1185">Reference proteome</keyword>
<reference evidence="1" key="1">
    <citation type="journal article" date="2022" name="bioRxiv">
        <title>Sequencing and chromosome-scale assembly of the giantPleurodeles waltlgenome.</title>
        <authorList>
            <person name="Brown T."/>
            <person name="Elewa A."/>
            <person name="Iarovenko S."/>
            <person name="Subramanian E."/>
            <person name="Araus A.J."/>
            <person name="Petzold A."/>
            <person name="Susuki M."/>
            <person name="Suzuki K.-i.T."/>
            <person name="Hayashi T."/>
            <person name="Toyoda A."/>
            <person name="Oliveira C."/>
            <person name="Osipova E."/>
            <person name="Leigh N.D."/>
            <person name="Simon A."/>
            <person name="Yun M.H."/>
        </authorList>
    </citation>
    <scope>NUCLEOTIDE SEQUENCE</scope>
    <source>
        <strain evidence="1">20211129_DDA</strain>
        <tissue evidence="1">Liver</tissue>
    </source>
</reference>
<dbReference type="Proteomes" id="UP001066276">
    <property type="component" value="Chromosome 12"/>
</dbReference>
<proteinExistence type="predicted"/>
<accession>A0AAV7KX52</accession>
<dbReference type="AlphaFoldDB" id="A0AAV7KX52"/>
<name>A0AAV7KX52_PLEWA</name>
<evidence type="ECO:0000313" key="2">
    <source>
        <dbReference type="Proteomes" id="UP001066276"/>
    </source>
</evidence>
<organism evidence="1 2">
    <name type="scientific">Pleurodeles waltl</name>
    <name type="common">Iberian ribbed newt</name>
    <dbReference type="NCBI Taxonomy" id="8319"/>
    <lineage>
        <taxon>Eukaryota</taxon>
        <taxon>Metazoa</taxon>
        <taxon>Chordata</taxon>
        <taxon>Craniata</taxon>
        <taxon>Vertebrata</taxon>
        <taxon>Euteleostomi</taxon>
        <taxon>Amphibia</taxon>
        <taxon>Batrachia</taxon>
        <taxon>Caudata</taxon>
        <taxon>Salamandroidea</taxon>
        <taxon>Salamandridae</taxon>
        <taxon>Pleurodelinae</taxon>
        <taxon>Pleurodeles</taxon>
    </lineage>
</organism>
<evidence type="ECO:0000313" key="1">
    <source>
        <dbReference type="EMBL" id="KAJ1083513.1"/>
    </source>
</evidence>
<gene>
    <name evidence="1" type="ORF">NDU88_003672</name>
</gene>
<sequence length="76" mass="8397">MSAMQAPRKPERGQLVMQDVLVLCDEEPGMPEDYSLPDIAVFIEKNSVSEANLSHSLVLGAVWDADLETDFETDMA</sequence>
<dbReference type="EMBL" id="JANPWB010000016">
    <property type="protein sequence ID" value="KAJ1083513.1"/>
    <property type="molecule type" value="Genomic_DNA"/>
</dbReference>
<comment type="caution">
    <text evidence="1">The sequence shown here is derived from an EMBL/GenBank/DDBJ whole genome shotgun (WGS) entry which is preliminary data.</text>
</comment>
<protein>
    <submittedName>
        <fullName evidence="1">Uncharacterized protein</fullName>
    </submittedName>
</protein>